<feature type="compositionally biased region" description="Low complexity" evidence="11">
    <location>
        <begin position="53"/>
        <end position="63"/>
    </location>
</feature>
<dbReference type="SUPFAM" id="SSF82708">
    <property type="entry name" value="R3H domain"/>
    <property type="match status" value="1"/>
</dbReference>
<dbReference type="GO" id="GO:0005634">
    <property type="term" value="C:nucleus"/>
    <property type="evidence" value="ECO:0007669"/>
    <property type="project" value="UniProtKB-SubCell"/>
</dbReference>
<dbReference type="GO" id="GO:0000122">
    <property type="term" value="P:negative regulation of transcription by RNA polymerase II"/>
    <property type="evidence" value="ECO:0007669"/>
    <property type="project" value="TreeGrafter"/>
</dbReference>
<dbReference type="InterPro" id="IPR000967">
    <property type="entry name" value="Znf_NFX1"/>
</dbReference>
<dbReference type="Proteomes" id="UP000075902">
    <property type="component" value="Unassembled WGS sequence"/>
</dbReference>
<keyword evidence="6" id="KW-0862">Zinc</keyword>
<feature type="compositionally biased region" description="Polar residues" evidence="11">
    <location>
        <begin position="267"/>
        <end position="283"/>
    </location>
</feature>
<evidence type="ECO:0000256" key="4">
    <source>
        <dbReference type="ARBA" id="ARBA00022737"/>
    </source>
</evidence>
<feature type="compositionally biased region" description="Gly residues" evidence="11">
    <location>
        <begin position="189"/>
        <end position="209"/>
    </location>
</feature>
<evidence type="ECO:0000256" key="2">
    <source>
        <dbReference type="ARBA" id="ARBA00007269"/>
    </source>
</evidence>
<evidence type="ECO:0000256" key="3">
    <source>
        <dbReference type="ARBA" id="ARBA00022723"/>
    </source>
</evidence>
<dbReference type="Pfam" id="PF01424">
    <property type="entry name" value="R3H"/>
    <property type="match status" value="1"/>
</dbReference>
<dbReference type="SUPFAM" id="SSF57850">
    <property type="entry name" value="RING/U-box"/>
    <property type="match status" value="1"/>
</dbReference>
<feature type="domain" description="R3H" evidence="13">
    <location>
        <begin position="958"/>
        <end position="1023"/>
    </location>
</feature>
<dbReference type="GO" id="GO:0000977">
    <property type="term" value="F:RNA polymerase II transcription regulatory region sequence-specific DNA binding"/>
    <property type="evidence" value="ECO:0007669"/>
    <property type="project" value="TreeGrafter"/>
</dbReference>
<protein>
    <submittedName>
        <fullName evidence="14">Uncharacterized protein</fullName>
    </submittedName>
</protein>
<feature type="compositionally biased region" description="Polar residues" evidence="11">
    <location>
        <begin position="307"/>
        <end position="316"/>
    </location>
</feature>
<feature type="region of interest" description="Disordered" evidence="11">
    <location>
        <begin position="130"/>
        <end position="150"/>
    </location>
</feature>
<dbReference type="InterPro" id="IPR001841">
    <property type="entry name" value="Znf_RING"/>
</dbReference>
<evidence type="ECO:0000256" key="9">
    <source>
        <dbReference type="ARBA" id="ARBA00023242"/>
    </source>
</evidence>
<evidence type="ECO:0000313" key="14">
    <source>
        <dbReference type="EnsemblMetazoa" id="AMEC011724-PA"/>
    </source>
</evidence>
<sequence length="1069" mass="117029">RQLYLALVVSRRTPTGRGSSSTTECHATQRVEASPVANKGGVGPTSATATMATSDGNAASSGSSNTFDDFISQFNARVQIQQQLQYLRTHHTTNNNNDHHQQQPATFQYYGFTSNLTPTAAEFVPRKYQTEANDGNSGGGGGAPPQTMVSMATTMPAGSVRPAAVADNEDDYDADDRENVQRAGSSNHYGGGGGTGGGGAGGSRTSGGGRPRRNESLKPRNGWHTRDDRPVARQGKWKANQQTAGSGRFRPHDDDYAAGDAPPRNGEPNSRRNGQRQWGNRTIQPDPDERRTNGQSKGAGAAPQPESPSATPLSKCSQREKLMREIECYRLECLVCCEIVKPMQSTWSCGNCYHILHLGCVTKWATSSQSEDGSGWRCPACQHVSKKVPREYFCFCGKQKNPAYNREDLAHSCGEVCGRRDVCEHACTLLCHPGPCPPCQASVQRRCGCGRLEKTVQCCQKEELLCEAVCEKPLNCELHRCGRRCHAGSCDTCTEQVQHSCHCGKGERSVVCSVENLAVQRYGCGKACERPLGCGNHRCARLCHEGECEACADAPDRVRSCPCGREPIVPGSRQSCLDPVPTCSGPCGRKLACGPPGANHCCEAACHRGACPPCKKSTTVKCRCGSMDQPMRCKELTTRADDARCKKRCVRRRSCAKHKCNQVCCIDLDHICPKTCSLPLSCGRHRCDKPCHKGNCRPCHRVSFDELACDCGANVIYPPVPCGTRKPACDRPCGRRHACDHPALHSCHAEAECPPCVVLTTKHCHGRHEQRKTIPCYQESFSCGMPCAKPLACGRHKCIRACHADECAQEGAAGLCKQSCTRTREACPHPCNAPCHEGECPDVPCKIVVEVTCECSNRKQQRTCHDFSKEYRRIATAQLASSVQEMQRGGSVELSDILGPLRPKNNKTLECNEECRMLERNRRLAIALQIRNPDLPSKLQPNYSETLRAYAKKDPALVQMIHDKLTELVKLAKESKQKSRSYSFPVMNREKRAIVHEMCHMFGVESVAYDAEPNRNVVATADRYTSWLPSMSLMEVLQRENGQRRIVVPSLNAWGKTTLTGAAASSSSK</sequence>
<organism evidence="14 15">
    <name type="scientific">Anopheles melas</name>
    <dbReference type="NCBI Taxonomy" id="34690"/>
    <lineage>
        <taxon>Eukaryota</taxon>
        <taxon>Metazoa</taxon>
        <taxon>Ecdysozoa</taxon>
        <taxon>Arthropoda</taxon>
        <taxon>Hexapoda</taxon>
        <taxon>Insecta</taxon>
        <taxon>Pterygota</taxon>
        <taxon>Neoptera</taxon>
        <taxon>Endopterygota</taxon>
        <taxon>Diptera</taxon>
        <taxon>Nematocera</taxon>
        <taxon>Culicoidea</taxon>
        <taxon>Culicidae</taxon>
        <taxon>Anophelinae</taxon>
        <taxon>Anopheles</taxon>
    </lineage>
</organism>
<dbReference type="PANTHER" id="PTHR12360">
    <property type="entry name" value="NUCLEAR TRANSCRIPTION FACTOR, X-BOX BINDING 1 NFX1"/>
    <property type="match status" value="1"/>
</dbReference>
<dbReference type="STRING" id="34690.A0A182U0K7"/>
<evidence type="ECO:0000256" key="8">
    <source>
        <dbReference type="ARBA" id="ARBA00023163"/>
    </source>
</evidence>
<dbReference type="CDD" id="cd02643">
    <property type="entry name" value="R3H_NF-X1"/>
    <property type="match status" value="1"/>
</dbReference>
<dbReference type="Pfam" id="PF01422">
    <property type="entry name" value="zf-NF-X1"/>
    <property type="match status" value="8"/>
</dbReference>
<feature type="region of interest" description="Disordered" evidence="11">
    <location>
        <begin position="9"/>
        <end position="63"/>
    </location>
</feature>
<feature type="domain" description="RING-type" evidence="12">
    <location>
        <begin position="333"/>
        <end position="382"/>
    </location>
</feature>
<dbReference type="InterPro" id="IPR034076">
    <property type="entry name" value="R3H_NF-X1"/>
</dbReference>
<keyword evidence="4" id="KW-0677">Repeat</keyword>
<dbReference type="InterPro" id="IPR001374">
    <property type="entry name" value="R3H_dom"/>
</dbReference>
<dbReference type="InterPro" id="IPR034078">
    <property type="entry name" value="NFX1_fam"/>
</dbReference>
<evidence type="ECO:0000313" key="15">
    <source>
        <dbReference type="Proteomes" id="UP000075902"/>
    </source>
</evidence>
<dbReference type="PROSITE" id="PS50089">
    <property type="entry name" value="ZF_RING_2"/>
    <property type="match status" value="1"/>
</dbReference>
<feature type="compositionally biased region" description="Low complexity" evidence="11">
    <location>
        <begin position="10"/>
        <end position="23"/>
    </location>
</feature>
<dbReference type="GO" id="GO:0008270">
    <property type="term" value="F:zinc ion binding"/>
    <property type="evidence" value="ECO:0007669"/>
    <property type="project" value="UniProtKB-KW"/>
</dbReference>
<comment type="subcellular location">
    <subcellularLocation>
        <location evidence="1">Nucleus</location>
    </subcellularLocation>
</comment>
<dbReference type="PANTHER" id="PTHR12360:SF12">
    <property type="entry name" value="TRANSCRIPTIONAL REPRESSOR NF-X1"/>
    <property type="match status" value="1"/>
</dbReference>
<proteinExistence type="inferred from homology"/>
<keyword evidence="9" id="KW-0539">Nucleus</keyword>
<dbReference type="CDD" id="cd06008">
    <property type="entry name" value="NF-X1-zinc-finger"/>
    <property type="match status" value="7"/>
</dbReference>
<dbReference type="SMART" id="SM00393">
    <property type="entry name" value="R3H"/>
    <property type="match status" value="1"/>
</dbReference>
<evidence type="ECO:0000256" key="11">
    <source>
        <dbReference type="SAM" id="MobiDB-lite"/>
    </source>
</evidence>
<dbReference type="EnsemblMetazoa" id="AMEC011724-RA">
    <property type="protein sequence ID" value="AMEC011724-PA"/>
    <property type="gene ID" value="AMEC011724"/>
</dbReference>
<name>A0A182U0K7_9DIPT</name>
<keyword evidence="3" id="KW-0479">Metal-binding</keyword>
<evidence type="ECO:0000256" key="7">
    <source>
        <dbReference type="ARBA" id="ARBA00023015"/>
    </source>
</evidence>
<dbReference type="GO" id="GO:0000981">
    <property type="term" value="F:DNA-binding transcription factor activity, RNA polymerase II-specific"/>
    <property type="evidence" value="ECO:0007669"/>
    <property type="project" value="TreeGrafter"/>
</dbReference>
<keyword evidence="15" id="KW-1185">Reference proteome</keyword>
<evidence type="ECO:0000256" key="6">
    <source>
        <dbReference type="ARBA" id="ARBA00022833"/>
    </source>
</evidence>
<feature type="compositionally biased region" description="Basic and acidic residues" evidence="11">
    <location>
        <begin position="212"/>
        <end position="231"/>
    </location>
</feature>
<comment type="similarity">
    <text evidence="2">Belongs to the NFX1 family.</text>
</comment>
<dbReference type="PROSITE" id="PS51061">
    <property type="entry name" value="R3H"/>
    <property type="match status" value="1"/>
</dbReference>
<dbReference type="AlphaFoldDB" id="A0A182U0K7"/>
<dbReference type="VEuPathDB" id="VectorBase:AMEC011724"/>
<keyword evidence="7" id="KW-0805">Transcription regulation</keyword>
<dbReference type="InterPro" id="IPR036867">
    <property type="entry name" value="R3H_dom_sf"/>
</dbReference>
<evidence type="ECO:0000259" key="12">
    <source>
        <dbReference type="PROSITE" id="PS50089"/>
    </source>
</evidence>
<keyword evidence="5 10" id="KW-0863">Zinc-finger</keyword>
<reference evidence="14" key="2">
    <citation type="submission" date="2020-05" db="UniProtKB">
        <authorList>
            <consortium name="EnsemblMetazoa"/>
        </authorList>
    </citation>
    <scope>IDENTIFICATION</scope>
    <source>
        <strain evidence="14">CM1001059</strain>
    </source>
</reference>
<feature type="region of interest" description="Disordered" evidence="11">
    <location>
        <begin position="181"/>
        <end position="316"/>
    </location>
</feature>
<evidence type="ECO:0000256" key="10">
    <source>
        <dbReference type="PROSITE-ProRule" id="PRU00175"/>
    </source>
</evidence>
<evidence type="ECO:0000256" key="5">
    <source>
        <dbReference type="ARBA" id="ARBA00022771"/>
    </source>
</evidence>
<evidence type="ECO:0000256" key="1">
    <source>
        <dbReference type="ARBA" id="ARBA00004123"/>
    </source>
</evidence>
<dbReference type="SMART" id="SM00438">
    <property type="entry name" value="ZnF_NFX"/>
    <property type="match status" value="9"/>
</dbReference>
<keyword evidence="8" id="KW-0804">Transcription</keyword>
<reference evidence="15" key="1">
    <citation type="submission" date="2014-01" db="EMBL/GenBank/DDBJ databases">
        <title>The Genome Sequence of Anopheles melas CM1001059_A (V2).</title>
        <authorList>
            <consortium name="The Broad Institute Genomics Platform"/>
            <person name="Neafsey D.E."/>
            <person name="Besansky N."/>
            <person name="Howell P."/>
            <person name="Walton C."/>
            <person name="Young S.K."/>
            <person name="Zeng Q."/>
            <person name="Gargeya S."/>
            <person name="Fitzgerald M."/>
            <person name="Haas B."/>
            <person name="Abouelleil A."/>
            <person name="Allen A.W."/>
            <person name="Alvarado L."/>
            <person name="Arachchi H.M."/>
            <person name="Berlin A.M."/>
            <person name="Chapman S.B."/>
            <person name="Gainer-Dewar J."/>
            <person name="Goldberg J."/>
            <person name="Griggs A."/>
            <person name="Gujja S."/>
            <person name="Hansen M."/>
            <person name="Howarth C."/>
            <person name="Imamovic A."/>
            <person name="Ireland A."/>
            <person name="Larimer J."/>
            <person name="McCowan C."/>
            <person name="Murphy C."/>
            <person name="Pearson M."/>
            <person name="Poon T.W."/>
            <person name="Priest M."/>
            <person name="Roberts A."/>
            <person name="Saif S."/>
            <person name="Shea T."/>
            <person name="Sisk P."/>
            <person name="Sykes S."/>
            <person name="Wortman J."/>
            <person name="Nusbaum C."/>
            <person name="Birren B."/>
        </authorList>
    </citation>
    <scope>NUCLEOTIDE SEQUENCE [LARGE SCALE GENOMIC DNA]</scope>
    <source>
        <strain evidence="15">CM1001059</strain>
    </source>
</reference>
<evidence type="ECO:0000259" key="13">
    <source>
        <dbReference type="PROSITE" id="PS51061"/>
    </source>
</evidence>
<accession>A0A182U0K7</accession>
<dbReference type="Gene3D" id="3.30.1370.50">
    <property type="entry name" value="R3H-like domain"/>
    <property type="match status" value="1"/>
</dbReference>